<protein>
    <recommendedName>
        <fullName evidence="4">Transposase</fullName>
    </recommendedName>
</protein>
<evidence type="ECO:0000256" key="1">
    <source>
        <dbReference type="SAM" id="MobiDB-lite"/>
    </source>
</evidence>
<evidence type="ECO:0008006" key="4">
    <source>
        <dbReference type="Google" id="ProtNLM"/>
    </source>
</evidence>
<dbReference type="RefSeq" id="WP_343997447.1">
    <property type="nucleotide sequence ID" value="NZ_BAAAGU010000002.1"/>
</dbReference>
<name>A0ABN1H860_9ACTN</name>
<evidence type="ECO:0000313" key="3">
    <source>
        <dbReference type="Proteomes" id="UP001500724"/>
    </source>
</evidence>
<feature type="compositionally biased region" description="Basic and acidic residues" evidence="1">
    <location>
        <begin position="23"/>
        <end position="38"/>
    </location>
</feature>
<dbReference type="EMBL" id="BAAAGU010000002">
    <property type="protein sequence ID" value="GAA0631014.1"/>
    <property type="molecule type" value="Genomic_DNA"/>
</dbReference>
<gene>
    <name evidence="2" type="ORF">GCM10009535_03130</name>
</gene>
<organism evidence="2 3">
    <name type="scientific">Streptomyces thermocarboxydovorans</name>
    <dbReference type="NCBI Taxonomy" id="59298"/>
    <lineage>
        <taxon>Bacteria</taxon>
        <taxon>Bacillati</taxon>
        <taxon>Actinomycetota</taxon>
        <taxon>Actinomycetes</taxon>
        <taxon>Kitasatosporales</taxon>
        <taxon>Streptomycetaceae</taxon>
        <taxon>Streptomyces</taxon>
    </lineage>
</organism>
<accession>A0ABN1H860</accession>
<reference evidence="2 3" key="1">
    <citation type="journal article" date="2019" name="Int. J. Syst. Evol. Microbiol.">
        <title>The Global Catalogue of Microorganisms (GCM) 10K type strain sequencing project: providing services to taxonomists for standard genome sequencing and annotation.</title>
        <authorList>
            <consortium name="The Broad Institute Genomics Platform"/>
            <consortium name="The Broad Institute Genome Sequencing Center for Infectious Disease"/>
            <person name="Wu L."/>
            <person name="Ma J."/>
        </authorList>
    </citation>
    <scope>NUCLEOTIDE SEQUENCE [LARGE SCALE GENOMIC DNA]</scope>
    <source>
        <strain evidence="2 3">JCM 10367</strain>
    </source>
</reference>
<feature type="region of interest" description="Disordered" evidence="1">
    <location>
        <begin position="1"/>
        <end position="53"/>
    </location>
</feature>
<evidence type="ECO:0000313" key="2">
    <source>
        <dbReference type="EMBL" id="GAA0631014.1"/>
    </source>
</evidence>
<dbReference type="Proteomes" id="UP001500724">
    <property type="component" value="Unassembled WGS sequence"/>
</dbReference>
<proteinExistence type="predicted"/>
<keyword evidence="3" id="KW-1185">Reference proteome</keyword>
<comment type="caution">
    <text evidence="2">The sequence shown here is derived from an EMBL/GenBank/DDBJ whole genome shotgun (WGS) entry which is preliminary data.</text>
</comment>
<feature type="region of interest" description="Disordered" evidence="1">
    <location>
        <begin position="63"/>
        <end position="82"/>
    </location>
</feature>
<sequence length="82" mass="9386">MQSRRWCHNLKKDRPPVPAKEWNVAEKKDKDDLSRGEKVSWSSHGQDVPGRVKKKITERTVHRHLAQRPGGDVTGTTCVTRS</sequence>